<gene>
    <name evidence="1" type="ORF">GCM10009601_63240</name>
</gene>
<sequence length="63" mass="6645">MPIRASCGAFVGGPAAEEFALLVEGEGPAAEAVRLLRGQSPCRVDQDEVLRAGEAEELPQHDQ</sequence>
<accession>A0ABP4K1L2</accession>
<dbReference type="Proteomes" id="UP001500973">
    <property type="component" value="Unassembled WGS sequence"/>
</dbReference>
<dbReference type="EMBL" id="BAAAIZ010000150">
    <property type="protein sequence ID" value="GAA1436244.1"/>
    <property type="molecule type" value="Genomic_DNA"/>
</dbReference>
<protein>
    <submittedName>
        <fullName evidence="1">Uncharacterized protein</fullName>
    </submittedName>
</protein>
<comment type="caution">
    <text evidence="1">The sequence shown here is derived from an EMBL/GenBank/DDBJ whole genome shotgun (WGS) entry which is preliminary data.</text>
</comment>
<evidence type="ECO:0000313" key="1">
    <source>
        <dbReference type="EMBL" id="GAA1436244.1"/>
    </source>
</evidence>
<organism evidence="1 2">
    <name type="scientific">Streptomyces thermospinosisporus</name>
    <dbReference type="NCBI Taxonomy" id="161482"/>
    <lineage>
        <taxon>Bacteria</taxon>
        <taxon>Bacillati</taxon>
        <taxon>Actinomycetota</taxon>
        <taxon>Actinomycetes</taxon>
        <taxon>Kitasatosporales</taxon>
        <taxon>Streptomycetaceae</taxon>
        <taxon>Streptomyces</taxon>
    </lineage>
</organism>
<name>A0ABP4K1L2_9ACTN</name>
<evidence type="ECO:0000313" key="2">
    <source>
        <dbReference type="Proteomes" id="UP001500973"/>
    </source>
</evidence>
<reference evidence="2" key="1">
    <citation type="journal article" date="2019" name="Int. J. Syst. Evol. Microbiol.">
        <title>The Global Catalogue of Microorganisms (GCM) 10K type strain sequencing project: providing services to taxonomists for standard genome sequencing and annotation.</title>
        <authorList>
            <consortium name="The Broad Institute Genomics Platform"/>
            <consortium name="The Broad Institute Genome Sequencing Center for Infectious Disease"/>
            <person name="Wu L."/>
            <person name="Ma J."/>
        </authorList>
    </citation>
    <scope>NUCLEOTIDE SEQUENCE [LARGE SCALE GENOMIC DNA]</scope>
    <source>
        <strain evidence="2">JCM 11756</strain>
    </source>
</reference>
<proteinExistence type="predicted"/>
<keyword evidence="2" id="KW-1185">Reference proteome</keyword>